<dbReference type="EMBL" id="JAYKXP010000072">
    <property type="protein sequence ID" value="KAK7031038.1"/>
    <property type="molecule type" value="Genomic_DNA"/>
</dbReference>
<dbReference type="AlphaFoldDB" id="A0AAW0BW53"/>
<evidence type="ECO:0000256" key="1">
    <source>
        <dbReference type="SAM" id="Coils"/>
    </source>
</evidence>
<keyword evidence="3" id="KW-1185">Reference proteome</keyword>
<protein>
    <recommendedName>
        <fullName evidence="4">F-box domain-containing protein</fullName>
    </recommendedName>
</protein>
<gene>
    <name evidence="2" type="ORF">VNI00_013828</name>
</gene>
<proteinExistence type="predicted"/>
<evidence type="ECO:0000313" key="2">
    <source>
        <dbReference type="EMBL" id="KAK7031038.1"/>
    </source>
</evidence>
<feature type="coiled-coil region" evidence="1">
    <location>
        <begin position="27"/>
        <end position="54"/>
    </location>
</feature>
<evidence type="ECO:0008006" key="4">
    <source>
        <dbReference type="Google" id="ProtNLM"/>
    </source>
</evidence>
<evidence type="ECO:0000313" key="3">
    <source>
        <dbReference type="Proteomes" id="UP001383192"/>
    </source>
</evidence>
<sequence>MNSRFEHAFHTNYAPSQEELREIEDLVSAPEEKIQLLNEKISQLQAERDGLQSFIDNHRALLSPARRLPRDILAEIFLHCLPTDRLPSCDGRKAPLVLTTICRFWREIAVTTPRLWRAIHFIIPILTGYIIHDDFRKQTRLHNEGLQLWLERAKSVPLTISCYMPSSSDKPMEIREGLQNTYSESLEILLRYSVQWKTLCLSFIPRQLLLLFLKLKPSDIPLLRTLYLERNTFDFWRPWMSTTEGHPLSDIARVASLRALYLQSEYVDIAAFPARWGELTELSITLPLHLSYDVSPAEFVQKLSQTCHSLRKCALNLAITPPENLVSIQSPRQTWKYLSDFSIHFEINDMPEEHSQAFQILERVFDPIATPALSHFTFRTSIMPLEIERAPFLTLFEVSNCHIISLELETQLSEKALVETLRCIPSLAVFHLVDIFQSSSYVIEGVVIHPPPYPALTSNLFRALAEDVLCPLLEEVNLEHCTADCMDDIVAFVRARSTIKSLNVTFKASTAFMVQYTLSDEERHKGELLRQRGIDVVWRSVSESTFDFTYNAVFDAGMPQLISFMY</sequence>
<keyword evidence="1" id="KW-0175">Coiled coil</keyword>
<dbReference type="Proteomes" id="UP001383192">
    <property type="component" value="Unassembled WGS sequence"/>
</dbReference>
<accession>A0AAW0BW53</accession>
<reference evidence="2 3" key="1">
    <citation type="submission" date="2024-01" db="EMBL/GenBank/DDBJ databases">
        <title>A draft genome for a cacao thread blight-causing isolate of Paramarasmius palmivorus.</title>
        <authorList>
            <person name="Baruah I.K."/>
            <person name="Bukari Y."/>
            <person name="Amoako-Attah I."/>
            <person name="Meinhardt L.W."/>
            <person name="Bailey B.A."/>
            <person name="Cohen S.P."/>
        </authorList>
    </citation>
    <scope>NUCLEOTIDE SEQUENCE [LARGE SCALE GENOMIC DNA]</scope>
    <source>
        <strain evidence="2 3">GH-12</strain>
    </source>
</reference>
<comment type="caution">
    <text evidence="2">The sequence shown here is derived from an EMBL/GenBank/DDBJ whole genome shotgun (WGS) entry which is preliminary data.</text>
</comment>
<organism evidence="2 3">
    <name type="scientific">Paramarasmius palmivorus</name>
    <dbReference type="NCBI Taxonomy" id="297713"/>
    <lineage>
        <taxon>Eukaryota</taxon>
        <taxon>Fungi</taxon>
        <taxon>Dikarya</taxon>
        <taxon>Basidiomycota</taxon>
        <taxon>Agaricomycotina</taxon>
        <taxon>Agaricomycetes</taxon>
        <taxon>Agaricomycetidae</taxon>
        <taxon>Agaricales</taxon>
        <taxon>Marasmiineae</taxon>
        <taxon>Marasmiaceae</taxon>
        <taxon>Paramarasmius</taxon>
    </lineage>
</organism>
<name>A0AAW0BW53_9AGAR</name>